<dbReference type="Gene3D" id="1.10.472.10">
    <property type="entry name" value="Cyclin-like"/>
    <property type="match status" value="2"/>
</dbReference>
<evidence type="ECO:0000256" key="1">
    <source>
        <dbReference type="ARBA" id="ARBA00004123"/>
    </source>
</evidence>
<feature type="region of interest" description="Disordered" evidence="15">
    <location>
        <begin position="316"/>
        <end position="380"/>
    </location>
</feature>
<feature type="domain" description="TFIIB-type" evidence="16">
    <location>
        <begin position="4"/>
        <end position="37"/>
    </location>
</feature>
<dbReference type="SUPFAM" id="SSF57783">
    <property type="entry name" value="Zinc beta-ribbon"/>
    <property type="match status" value="1"/>
</dbReference>
<dbReference type="SUPFAM" id="SSF47954">
    <property type="entry name" value="Cyclin-like"/>
    <property type="match status" value="2"/>
</dbReference>
<comment type="subcellular location">
    <subcellularLocation>
        <location evidence="1">Nucleus</location>
    </subcellularLocation>
</comment>
<evidence type="ECO:0000256" key="13">
    <source>
        <dbReference type="ARBA" id="ARBA00045875"/>
    </source>
</evidence>
<dbReference type="Gene3D" id="2.20.25.10">
    <property type="match status" value="1"/>
</dbReference>
<evidence type="ECO:0000259" key="16">
    <source>
        <dbReference type="PROSITE" id="PS51134"/>
    </source>
</evidence>
<evidence type="ECO:0000256" key="10">
    <source>
        <dbReference type="ARBA" id="ARBA00023242"/>
    </source>
</evidence>
<reference evidence="17" key="2">
    <citation type="submission" date="2025-08" db="UniProtKB">
        <authorList>
            <consortium name="Ensembl"/>
        </authorList>
    </citation>
    <scope>IDENTIFICATION</scope>
</reference>
<name>A0A3B5JWS9_TAKRU</name>
<dbReference type="GO" id="GO:0017025">
    <property type="term" value="F:TBP-class protein binding"/>
    <property type="evidence" value="ECO:0007669"/>
    <property type="project" value="TreeGrafter"/>
</dbReference>
<dbReference type="GeneID" id="101073518"/>
<evidence type="ECO:0000256" key="9">
    <source>
        <dbReference type="ARBA" id="ARBA00023163"/>
    </source>
</evidence>
<dbReference type="GO" id="GO:0070897">
    <property type="term" value="P:transcription preinitiation complex assembly"/>
    <property type="evidence" value="ECO:0007669"/>
    <property type="project" value="InterPro"/>
</dbReference>
<dbReference type="OMA" id="DLPHPAY"/>
<dbReference type="PANTHER" id="PTHR11618">
    <property type="entry name" value="TRANSCRIPTION INITIATION FACTOR IIB-RELATED"/>
    <property type="match status" value="1"/>
</dbReference>
<keyword evidence="4" id="KW-0677">Repeat</keyword>
<dbReference type="AlphaFoldDB" id="A0A3B5JWS9"/>
<feature type="compositionally biased region" description="Polar residues" evidence="15">
    <location>
        <begin position="330"/>
        <end position="340"/>
    </location>
</feature>
<accession>A0A3B5JWS9</accession>
<evidence type="ECO:0000256" key="7">
    <source>
        <dbReference type="ARBA" id="ARBA00023015"/>
    </source>
</evidence>
<evidence type="ECO:0000256" key="2">
    <source>
        <dbReference type="ARBA" id="ARBA00010857"/>
    </source>
</evidence>
<dbReference type="GeneTree" id="ENSGT00390000002288"/>
<dbReference type="RefSeq" id="XP_003965573.2">
    <property type="nucleotide sequence ID" value="XM_003965524.3"/>
</dbReference>
<evidence type="ECO:0000313" key="18">
    <source>
        <dbReference type="Proteomes" id="UP000005226"/>
    </source>
</evidence>
<reference evidence="17 18" key="1">
    <citation type="journal article" date="2011" name="Genome Biol. Evol.">
        <title>Integration of the genetic map and genome assembly of fugu facilitates insights into distinct features of genome evolution in teleosts and mammals.</title>
        <authorList>
            <person name="Kai W."/>
            <person name="Kikuchi K."/>
            <person name="Tohari S."/>
            <person name="Chew A.K."/>
            <person name="Tay A."/>
            <person name="Fujiwara A."/>
            <person name="Hosoya S."/>
            <person name="Suetake H."/>
            <person name="Naruse K."/>
            <person name="Brenner S."/>
            <person name="Suzuki Y."/>
            <person name="Venkatesh B."/>
        </authorList>
    </citation>
    <scope>NUCLEOTIDE SEQUENCE [LARGE SCALE GENOMIC DNA]</scope>
</reference>
<keyword evidence="10" id="KW-0539">Nucleus</keyword>
<dbReference type="OrthoDB" id="2121711at2759"/>
<evidence type="ECO:0000313" key="17">
    <source>
        <dbReference type="Ensembl" id="ENSTRUP00000047986.2"/>
    </source>
</evidence>
<dbReference type="Proteomes" id="UP000005226">
    <property type="component" value="Chromosome 6"/>
</dbReference>
<evidence type="ECO:0000256" key="11">
    <source>
        <dbReference type="ARBA" id="ARBA00039848"/>
    </source>
</evidence>
<dbReference type="KEGG" id="tru:101073518"/>
<evidence type="ECO:0000256" key="3">
    <source>
        <dbReference type="ARBA" id="ARBA00022723"/>
    </source>
</evidence>
<organism evidence="17 18">
    <name type="scientific">Takifugu rubripes</name>
    <name type="common">Japanese pufferfish</name>
    <name type="synonym">Fugu rubripes</name>
    <dbReference type="NCBI Taxonomy" id="31033"/>
    <lineage>
        <taxon>Eukaryota</taxon>
        <taxon>Metazoa</taxon>
        <taxon>Chordata</taxon>
        <taxon>Craniata</taxon>
        <taxon>Vertebrata</taxon>
        <taxon>Euteleostomi</taxon>
        <taxon>Actinopterygii</taxon>
        <taxon>Neopterygii</taxon>
        <taxon>Teleostei</taxon>
        <taxon>Neoteleostei</taxon>
        <taxon>Acanthomorphata</taxon>
        <taxon>Eupercaria</taxon>
        <taxon>Tetraodontiformes</taxon>
        <taxon>Tetradontoidea</taxon>
        <taxon>Tetraodontidae</taxon>
        <taxon>Takifugu</taxon>
    </lineage>
</organism>
<evidence type="ECO:0000256" key="8">
    <source>
        <dbReference type="ARBA" id="ARBA00023159"/>
    </source>
</evidence>
<sequence>MSAGSLRCRSCGSTNIIEDDLYAQTQLVCVDCGSVVSEGVLEKEPFGGSVVSYSQSTAVDKKPSRSLKECLQRVKAICRTLRVNNEIEELSQNIFNQAYQHRNYIRVSLQKKEILIGCCVIASCRIFNWPITMGTIGSLLDTDVLHLGSIYQEMVKILNIEVPSVSFLDEIEGYCQEYKISAPHVREELAENVKDMTKRTVALVELAADSWIVTGRRPVPIMMAATYLAWQSLRPNKYRLSLTLVKFCQIAKVKSLKPALKRVAEMKEVLCKLANEIPWLQQKVKPDNVLQQVEDILKYRFALLRRALRTHEEALLADREENTPPHIVQAEQQSPNASSMEQHELDSDLLGRPGNREDSVPTQPEQPGSSKGRRDPAENWGKRVLFAPPCVVHGKKRKVQAPIAADVTGDEEISDSEISSYIRSPSEVQQFALAQELLSESKDGCSV</sequence>
<dbReference type="CTD" id="55290"/>
<keyword evidence="7" id="KW-0805">Transcription regulation</keyword>
<dbReference type="GO" id="GO:0097550">
    <property type="term" value="C:transcription preinitiation complex"/>
    <property type="evidence" value="ECO:0007669"/>
    <property type="project" value="TreeGrafter"/>
</dbReference>
<dbReference type="InterPro" id="IPR000812">
    <property type="entry name" value="TFIIB"/>
</dbReference>
<dbReference type="InterPro" id="IPR036915">
    <property type="entry name" value="Cyclin-like_sf"/>
</dbReference>
<comment type="similarity">
    <text evidence="2">Belongs to the TFIIB family.</text>
</comment>
<dbReference type="PROSITE" id="PS51134">
    <property type="entry name" value="ZF_TFIIB"/>
    <property type="match status" value="1"/>
</dbReference>
<keyword evidence="9" id="KW-0804">Transcription</keyword>
<evidence type="ECO:0000256" key="14">
    <source>
        <dbReference type="PROSITE-ProRule" id="PRU00469"/>
    </source>
</evidence>
<dbReference type="Pfam" id="PF21886">
    <property type="entry name" value="BRF2-like_C_cyclin_rpt"/>
    <property type="match status" value="1"/>
</dbReference>
<keyword evidence="18" id="KW-1185">Reference proteome</keyword>
<dbReference type="STRING" id="31033.ENSTRUP00000047986"/>
<dbReference type="GO" id="GO:0008270">
    <property type="term" value="F:zinc ion binding"/>
    <property type="evidence" value="ECO:0007669"/>
    <property type="project" value="UniProtKB-KW"/>
</dbReference>
<dbReference type="GO" id="GO:0005634">
    <property type="term" value="C:nucleus"/>
    <property type="evidence" value="ECO:0007669"/>
    <property type="project" value="UniProtKB-SubCell"/>
</dbReference>
<keyword evidence="5 14" id="KW-0863">Zinc-finger</keyword>
<dbReference type="InterPro" id="IPR013137">
    <property type="entry name" value="Znf_TFIIB"/>
</dbReference>
<dbReference type="InterPro" id="IPR054078">
    <property type="entry name" value="BRF2-like_C"/>
</dbReference>
<dbReference type="FunCoup" id="A0A3B5JWS9">
    <property type="interactions" value="216"/>
</dbReference>
<keyword evidence="3" id="KW-0479">Metal-binding</keyword>
<reference evidence="17" key="3">
    <citation type="submission" date="2025-09" db="UniProtKB">
        <authorList>
            <consortium name="Ensembl"/>
        </authorList>
    </citation>
    <scope>IDENTIFICATION</scope>
</reference>
<keyword evidence="6" id="KW-0862">Zinc</keyword>
<evidence type="ECO:0000256" key="12">
    <source>
        <dbReference type="ARBA" id="ARBA00042630"/>
    </source>
</evidence>
<dbReference type="PANTHER" id="PTHR11618:SF5">
    <property type="entry name" value="TRANSCRIPTION FACTOR IIIB 50 KDA SUBUNIT"/>
    <property type="match status" value="1"/>
</dbReference>
<evidence type="ECO:0000256" key="6">
    <source>
        <dbReference type="ARBA" id="ARBA00022833"/>
    </source>
</evidence>
<evidence type="ECO:0000256" key="15">
    <source>
        <dbReference type="SAM" id="MobiDB-lite"/>
    </source>
</evidence>
<dbReference type="InParanoid" id="A0A3B5JWS9"/>
<protein>
    <recommendedName>
        <fullName evidence="11">Transcription factor IIIB 50 kDa subunit</fullName>
    </recommendedName>
    <alternativeName>
        <fullName evidence="12">B-related factor 2</fullName>
    </alternativeName>
</protein>
<keyword evidence="8" id="KW-0010">Activator</keyword>
<gene>
    <name evidence="17" type="primary">brf2</name>
</gene>
<dbReference type="Pfam" id="PF08271">
    <property type="entry name" value="Zn_Ribbon_TF"/>
    <property type="match status" value="1"/>
</dbReference>
<dbReference type="Ensembl" id="ENSTRUT00000048989.2">
    <property type="protein sequence ID" value="ENSTRUP00000047986.2"/>
    <property type="gene ID" value="ENSTRUG00000022445.2"/>
</dbReference>
<proteinExistence type="inferred from homology"/>
<evidence type="ECO:0000256" key="5">
    <source>
        <dbReference type="ARBA" id="ARBA00022771"/>
    </source>
</evidence>
<comment type="function">
    <text evidence="13">General activator of RNA polymerase III transcription. Factor exclusively required for RNA polymerase III transcription of genes with promoter elements upstream of the initiation sites. Contributes to the regulation of gene expression; functions as activator in the absence of oxidative stress. Down-regulates expression of target genes in response to oxidative stress. Overexpression protects cells against apoptosis in response to oxidative stress.</text>
</comment>
<evidence type="ECO:0000256" key="4">
    <source>
        <dbReference type="ARBA" id="ARBA00022737"/>
    </source>
</evidence>
<feature type="compositionally biased region" description="Polar residues" evidence="15">
    <location>
        <begin position="360"/>
        <end position="369"/>
    </location>
</feature>